<feature type="transmembrane region" description="Helical" evidence="1">
    <location>
        <begin position="455"/>
        <end position="473"/>
    </location>
</feature>
<keyword evidence="1" id="KW-0472">Membrane</keyword>
<feature type="transmembrane region" description="Helical" evidence="1">
    <location>
        <begin position="661"/>
        <end position="678"/>
    </location>
</feature>
<keyword evidence="1" id="KW-0812">Transmembrane</keyword>
<dbReference type="SUPFAM" id="SSF56988">
    <property type="entry name" value="Anthrax protective antigen"/>
    <property type="match status" value="1"/>
</dbReference>
<dbReference type="Gene3D" id="3.90.182.10">
    <property type="entry name" value="Toxin - Anthrax Protective Antigen,domain 1"/>
    <property type="match status" value="1"/>
</dbReference>
<evidence type="ECO:0000313" key="4">
    <source>
        <dbReference type="Proteomes" id="UP000030700"/>
    </source>
</evidence>
<feature type="transmembrane region" description="Helical" evidence="1">
    <location>
        <begin position="285"/>
        <end position="307"/>
    </location>
</feature>
<feature type="transmembrane region" description="Helical" evidence="1">
    <location>
        <begin position="509"/>
        <end position="540"/>
    </location>
</feature>
<feature type="transmembrane region" description="Helical" evidence="1">
    <location>
        <begin position="431"/>
        <end position="448"/>
    </location>
</feature>
<feature type="transmembrane region" description="Helical" evidence="1">
    <location>
        <begin position="106"/>
        <end position="125"/>
    </location>
</feature>
<evidence type="ECO:0000256" key="1">
    <source>
        <dbReference type="SAM" id="Phobius"/>
    </source>
</evidence>
<dbReference type="InterPro" id="IPR037524">
    <property type="entry name" value="PA14/GLEYA"/>
</dbReference>
<dbReference type="SMART" id="SM00758">
    <property type="entry name" value="PA14"/>
    <property type="match status" value="1"/>
</dbReference>
<feature type="transmembrane region" description="Helical" evidence="1">
    <location>
        <begin position="479"/>
        <end position="497"/>
    </location>
</feature>
<feature type="transmembrane region" description="Helical" evidence="1">
    <location>
        <begin position="546"/>
        <end position="565"/>
    </location>
</feature>
<evidence type="ECO:0000313" key="3">
    <source>
        <dbReference type="EMBL" id="GAK51012.1"/>
    </source>
</evidence>
<feature type="transmembrane region" description="Helical" evidence="1">
    <location>
        <begin position="319"/>
        <end position="339"/>
    </location>
</feature>
<feature type="domain" description="PA14" evidence="2">
    <location>
        <begin position="127"/>
        <end position="264"/>
    </location>
</feature>
<gene>
    <name evidence="3" type="ORF">U14_02254</name>
</gene>
<keyword evidence="4" id="KW-1185">Reference proteome</keyword>
<organism evidence="3">
    <name type="scientific">Candidatus Moduliflexus flocculans</name>
    <dbReference type="NCBI Taxonomy" id="1499966"/>
    <lineage>
        <taxon>Bacteria</taxon>
        <taxon>Candidatus Moduliflexota</taxon>
        <taxon>Candidatus Moduliflexia</taxon>
        <taxon>Candidatus Moduliflexales</taxon>
        <taxon>Candidatus Moduliflexaceae</taxon>
    </lineage>
</organism>
<dbReference type="EMBL" id="DF820456">
    <property type="protein sequence ID" value="GAK51012.1"/>
    <property type="molecule type" value="Genomic_DNA"/>
</dbReference>
<proteinExistence type="predicted"/>
<feature type="transmembrane region" description="Helical" evidence="1">
    <location>
        <begin position="634"/>
        <end position="654"/>
    </location>
</feature>
<dbReference type="HOGENOM" id="CLU_430654_0_0_0"/>
<feature type="transmembrane region" description="Helical" evidence="1">
    <location>
        <begin position="690"/>
        <end position="707"/>
    </location>
</feature>
<feature type="transmembrane region" description="Helical" evidence="1">
    <location>
        <begin position="7"/>
        <end position="32"/>
    </location>
</feature>
<sequence length="739" mass="83669">MHVKFDFRLAIALLLESIVILAYVVLLQTAIVGDVNWKFGLFKFRSHGLFAPALAGIAAFLLRRAVVERLFAPFVLESAMIRIWNGIVRQSHHWTSRFIASRAFRLRVLGGVVALIAALIGLNLLNPLKPGVMTAYYENADWSGKPFMLLREPFQGLKRIERNLLFQPEEFSVEWNGYLRIQRAGVYELTVVSDEYAAIWVNHQLLAEHPDEKQYQVYAGVIELPVGNHVVRLRYRNTDDMAQLKVFLSPPNKRTEQKGLSFEQVNLFAASPSASHLRVGQMCKMLALVLKLLLFACCAVALLVALIERQMLFPHGHRRFVFGVIFSAVLITHFFFSPITTPFDSRWTLHTTVSLLQEGNADLDEYRHALRANDFYSIEQIDGHAYTKYPIGASLVALPFMALITPALEIGLNTDIETVLNRALPDGIEKGIASCVVALIALLLFRISEMSGVKFGYSLLLVGIFAFGTSAWSTASRALWQHTPSMLMLTLIVYVLLRARIAPTTPNWIIALLGLPVAFSFVIRPTNSIVVLVISAYMLFAHRKAFFAYCTWGLNAAAPFIWYNLHTHHAILPSYYLTSSHFDDPKTPFFEALAGILISPSRGLFIYSPILLFALYGIALKIRARRWNVLDSAAAAMIALHTLLLTLFPCWWGGHSYGPRLFCDMIPLFCYFLIPLFLQPPTPQTLTRQFRVALFAALLAISVLIHARGVMTWDVYEWNTWPEPVEQKLWDWEHPQFLR</sequence>
<protein>
    <submittedName>
        <fullName evidence="3">Putative membrane protein</fullName>
    </submittedName>
</protein>
<accession>A0A0S6VXG8</accession>
<dbReference type="Pfam" id="PF07691">
    <property type="entry name" value="PA14"/>
    <property type="match status" value="1"/>
</dbReference>
<evidence type="ECO:0000259" key="2">
    <source>
        <dbReference type="PROSITE" id="PS51820"/>
    </source>
</evidence>
<reference evidence="3" key="1">
    <citation type="journal article" date="2015" name="PeerJ">
        <title>First genomic representation of candidate bacterial phylum KSB3 points to enhanced environmental sensing as a trigger of wastewater bulking.</title>
        <authorList>
            <person name="Sekiguchi Y."/>
            <person name="Ohashi A."/>
            <person name="Parks D.H."/>
            <person name="Yamauchi T."/>
            <person name="Tyson G.W."/>
            <person name="Hugenholtz P."/>
        </authorList>
    </citation>
    <scope>NUCLEOTIDE SEQUENCE [LARGE SCALE GENOMIC DNA]</scope>
</reference>
<feature type="transmembrane region" description="Helical" evidence="1">
    <location>
        <begin position="44"/>
        <end position="62"/>
    </location>
</feature>
<name>A0A0S6VXG8_9BACT</name>
<dbReference type="STRING" id="1499966.U14_02254"/>
<dbReference type="InterPro" id="IPR011658">
    <property type="entry name" value="PA14_dom"/>
</dbReference>
<dbReference type="Proteomes" id="UP000030700">
    <property type="component" value="Unassembled WGS sequence"/>
</dbReference>
<dbReference type="PROSITE" id="PS51820">
    <property type="entry name" value="PA14"/>
    <property type="match status" value="1"/>
</dbReference>
<feature type="transmembrane region" description="Helical" evidence="1">
    <location>
        <begin position="604"/>
        <end position="622"/>
    </location>
</feature>
<keyword evidence="1" id="KW-1133">Transmembrane helix</keyword>
<dbReference type="AlphaFoldDB" id="A0A0S6VXG8"/>